<gene>
    <name evidence="4" type="ORF">LWF01_08705</name>
</gene>
<sequence>MPDAFLGLIVAIGVSLLIGAFARKIVGDQDWPLLGWPGRRAPLRWQIVTAVVAAVLCGGYLLSRGPVAEAAIDPQPMLTLRMAAQMTAVAVLAGATPALAYFDVRLHRLPDRIVLPMTGLVLLLAGVGALTGAGFALPAPELLRPFLAAILLAGLFAVIYLIPRSGLGLGDVKLMLPIGIITGFSSWLTVIGAVYAGVLFAGLAAAALLVTKRRRGTDPIAYGPFLLLGAWTAVIGSLWLSVGS</sequence>
<evidence type="ECO:0000259" key="3">
    <source>
        <dbReference type="Pfam" id="PF01478"/>
    </source>
</evidence>
<keyword evidence="2" id="KW-1133">Transmembrane helix</keyword>
<comment type="similarity">
    <text evidence="1">Belongs to the peptidase A24 family.</text>
</comment>
<dbReference type="PANTHER" id="PTHR30487">
    <property type="entry name" value="TYPE 4 PREPILIN-LIKE PROTEINS LEADER PEPTIDE-PROCESSING ENZYME"/>
    <property type="match status" value="1"/>
</dbReference>
<proteinExistence type="inferred from homology"/>
<feature type="transmembrane region" description="Helical" evidence="2">
    <location>
        <begin position="114"/>
        <end position="136"/>
    </location>
</feature>
<dbReference type="EC" id="3.4.23.-" evidence="4"/>
<dbReference type="Proteomes" id="UP001209083">
    <property type="component" value="Chromosome"/>
</dbReference>
<feature type="transmembrane region" description="Helical" evidence="2">
    <location>
        <begin position="43"/>
        <end position="62"/>
    </location>
</feature>
<keyword evidence="5" id="KW-1185">Reference proteome</keyword>
<keyword evidence="2" id="KW-0812">Transmembrane</keyword>
<dbReference type="Pfam" id="PF01478">
    <property type="entry name" value="Peptidase_A24"/>
    <property type="match status" value="1"/>
</dbReference>
<organism evidence="4 5">
    <name type="scientific">Saxibacter everestensis</name>
    <dbReference type="NCBI Taxonomy" id="2909229"/>
    <lineage>
        <taxon>Bacteria</taxon>
        <taxon>Bacillati</taxon>
        <taxon>Actinomycetota</taxon>
        <taxon>Actinomycetes</taxon>
        <taxon>Micrococcales</taxon>
        <taxon>Brevibacteriaceae</taxon>
        <taxon>Saxibacter</taxon>
    </lineage>
</organism>
<evidence type="ECO:0000313" key="5">
    <source>
        <dbReference type="Proteomes" id="UP001209083"/>
    </source>
</evidence>
<protein>
    <submittedName>
        <fullName evidence="4">A24 family peptidase</fullName>
        <ecNumber evidence="4">3.4.23.-</ecNumber>
    </submittedName>
</protein>
<feature type="transmembrane region" description="Helical" evidence="2">
    <location>
        <begin position="220"/>
        <end position="242"/>
    </location>
</feature>
<dbReference type="InterPro" id="IPR050882">
    <property type="entry name" value="Prepilin_peptidase/N-MTase"/>
</dbReference>
<dbReference type="Gene3D" id="1.20.120.1220">
    <property type="match status" value="1"/>
</dbReference>
<feature type="transmembrane region" description="Helical" evidence="2">
    <location>
        <begin position="6"/>
        <end position="22"/>
    </location>
</feature>
<dbReference type="GO" id="GO:0016787">
    <property type="term" value="F:hydrolase activity"/>
    <property type="evidence" value="ECO:0007669"/>
    <property type="project" value="UniProtKB-KW"/>
</dbReference>
<feature type="domain" description="Prepilin type IV endopeptidase peptidase" evidence="3">
    <location>
        <begin position="92"/>
        <end position="200"/>
    </location>
</feature>
<evidence type="ECO:0000256" key="2">
    <source>
        <dbReference type="SAM" id="Phobius"/>
    </source>
</evidence>
<dbReference type="EMBL" id="CP090958">
    <property type="protein sequence ID" value="WGW13807.1"/>
    <property type="molecule type" value="Genomic_DNA"/>
</dbReference>
<evidence type="ECO:0000313" key="4">
    <source>
        <dbReference type="EMBL" id="WGW13807.1"/>
    </source>
</evidence>
<feature type="transmembrane region" description="Helical" evidence="2">
    <location>
        <begin position="174"/>
        <end position="200"/>
    </location>
</feature>
<dbReference type="PANTHER" id="PTHR30487:SF0">
    <property type="entry name" value="PREPILIN LEADER PEPTIDASE_N-METHYLTRANSFERASE-RELATED"/>
    <property type="match status" value="1"/>
</dbReference>
<name>A0ABY8QXQ1_9MICO</name>
<evidence type="ECO:0000256" key="1">
    <source>
        <dbReference type="ARBA" id="ARBA00005801"/>
    </source>
</evidence>
<keyword evidence="4" id="KW-0378">Hydrolase</keyword>
<feature type="transmembrane region" description="Helical" evidence="2">
    <location>
        <begin position="142"/>
        <end position="162"/>
    </location>
</feature>
<dbReference type="RefSeq" id="WP_349640630.1">
    <property type="nucleotide sequence ID" value="NZ_CP090958.1"/>
</dbReference>
<keyword evidence="2" id="KW-0472">Membrane</keyword>
<dbReference type="InterPro" id="IPR000045">
    <property type="entry name" value="Prepilin_IV_endopep_pep"/>
</dbReference>
<reference evidence="4 5" key="1">
    <citation type="submission" date="2023-05" db="EMBL/GenBank/DDBJ databases">
        <title>Lithophilousrod everest ZFBP1038 complete genpme.</title>
        <authorList>
            <person name="Tian M."/>
        </authorList>
    </citation>
    <scope>NUCLEOTIDE SEQUENCE [LARGE SCALE GENOMIC DNA]</scope>
    <source>
        <strain evidence="4 5">ZFBP1038</strain>
    </source>
</reference>
<feature type="transmembrane region" description="Helical" evidence="2">
    <location>
        <begin position="82"/>
        <end position="102"/>
    </location>
</feature>
<accession>A0ABY8QXQ1</accession>